<evidence type="ECO:0000313" key="7">
    <source>
        <dbReference type="Proteomes" id="UP000238565"/>
    </source>
</evidence>
<evidence type="ECO:0000256" key="3">
    <source>
        <dbReference type="ARBA" id="ARBA00022801"/>
    </source>
</evidence>
<evidence type="ECO:0000259" key="5">
    <source>
        <dbReference type="PROSITE" id="PS51935"/>
    </source>
</evidence>
<keyword evidence="2" id="KW-0645">Protease</keyword>
<keyword evidence="3 6" id="KW-0378">Hydrolase</keyword>
<organism evidence="6 7">
    <name type="scientific">Cloacibacterium normanense</name>
    <dbReference type="NCBI Taxonomy" id="237258"/>
    <lineage>
        <taxon>Bacteria</taxon>
        <taxon>Pseudomonadati</taxon>
        <taxon>Bacteroidota</taxon>
        <taxon>Flavobacteriia</taxon>
        <taxon>Flavobacteriales</taxon>
        <taxon>Weeksellaceae</taxon>
    </lineage>
</organism>
<dbReference type="InterPro" id="IPR041382">
    <property type="entry name" value="SH3_16"/>
</dbReference>
<dbReference type="GO" id="GO:0006508">
    <property type="term" value="P:proteolysis"/>
    <property type="evidence" value="ECO:0007669"/>
    <property type="project" value="UniProtKB-KW"/>
</dbReference>
<dbReference type="Gene3D" id="2.30.30.40">
    <property type="entry name" value="SH3 Domains"/>
    <property type="match status" value="1"/>
</dbReference>
<gene>
    <name evidence="6" type="ORF">C3729_09625</name>
</gene>
<dbReference type="Pfam" id="PF00877">
    <property type="entry name" value="NLPC_P60"/>
    <property type="match status" value="1"/>
</dbReference>
<evidence type="ECO:0000256" key="4">
    <source>
        <dbReference type="ARBA" id="ARBA00022807"/>
    </source>
</evidence>
<dbReference type="SUPFAM" id="SSF54001">
    <property type="entry name" value="Cysteine proteinases"/>
    <property type="match status" value="1"/>
</dbReference>
<protein>
    <submittedName>
        <fullName evidence="6">Hydrolase Nlp/P60</fullName>
    </submittedName>
</protein>
<name>A0A2S7I3U7_9FLAO</name>
<sequence length="234" mass="26177">MEKYYCSVSVSPMRAEVSEKSEMISQILYGETCEILETEGNFSKIKMDFDGYEGWVNSTVLKKQNAEISKNLVTQSFGEFNLPEGKSLLSIGSEVGFATENAVDTNNLRESLVETAKKFLNVPFLWGGRSFFGIDDSGFVQLLYKVHGITLPRDPEQQALHGTARDFVEESEAGDLAFFEDAEGKIIHVGLVLSPFEIIHASGKVRIDSLDFSGIYNAEQNKHTHKLRFVKTMI</sequence>
<accession>A0A2S7I3U7</accession>
<feature type="domain" description="NlpC/P60" evidence="5">
    <location>
        <begin position="106"/>
        <end position="230"/>
    </location>
</feature>
<dbReference type="PROSITE" id="PS51935">
    <property type="entry name" value="NLPC_P60"/>
    <property type="match status" value="1"/>
</dbReference>
<proteinExistence type="inferred from homology"/>
<dbReference type="RefSeq" id="WP_104793939.1">
    <property type="nucleotide sequence ID" value="NZ_PTPZ01000005.1"/>
</dbReference>
<evidence type="ECO:0000256" key="1">
    <source>
        <dbReference type="ARBA" id="ARBA00007074"/>
    </source>
</evidence>
<dbReference type="InterPro" id="IPR038765">
    <property type="entry name" value="Papain-like_cys_pep_sf"/>
</dbReference>
<dbReference type="EMBL" id="PTPZ01000005">
    <property type="protein sequence ID" value="PPZ91262.1"/>
    <property type="molecule type" value="Genomic_DNA"/>
</dbReference>
<reference evidence="6 7" key="1">
    <citation type="submission" date="2018-02" db="EMBL/GenBank/DDBJ databases">
        <title>Draft genome sequence of bacterial isolates from marine environment.</title>
        <authorList>
            <person name="Singh S.K."/>
            <person name="Hill R."/>
            <person name="Major S."/>
            <person name="Cai H."/>
            <person name="Li Y."/>
        </authorList>
    </citation>
    <scope>NUCLEOTIDE SEQUENCE [LARGE SCALE GENOMIC DNA]</scope>
    <source>
        <strain evidence="6 7">IMET F</strain>
    </source>
</reference>
<dbReference type="Proteomes" id="UP000238565">
    <property type="component" value="Unassembled WGS sequence"/>
</dbReference>
<dbReference type="PANTHER" id="PTHR47053:SF1">
    <property type="entry name" value="MUREIN DD-ENDOPEPTIDASE MEPH-RELATED"/>
    <property type="match status" value="1"/>
</dbReference>
<evidence type="ECO:0000256" key="2">
    <source>
        <dbReference type="ARBA" id="ARBA00022670"/>
    </source>
</evidence>
<dbReference type="InterPro" id="IPR000064">
    <property type="entry name" value="NLP_P60_dom"/>
</dbReference>
<evidence type="ECO:0000313" key="6">
    <source>
        <dbReference type="EMBL" id="PPZ91262.1"/>
    </source>
</evidence>
<keyword evidence="4" id="KW-0788">Thiol protease</keyword>
<dbReference type="Pfam" id="PF18348">
    <property type="entry name" value="SH3_16"/>
    <property type="match status" value="1"/>
</dbReference>
<dbReference type="AlphaFoldDB" id="A0A2S7I3U7"/>
<dbReference type="GO" id="GO:0008234">
    <property type="term" value="F:cysteine-type peptidase activity"/>
    <property type="evidence" value="ECO:0007669"/>
    <property type="project" value="UniProtKB-KW"/>
</dbReference>
<comment type="caution">
    <text evidence="6">The sequence shown here is derived from an EMBL/GenBank/DDBJ whole genome shotgun (WGS) entry which is preliminary data.</text>
</comment>
<comment type="similarity">
    <text evidence="1">Belongs to the peptidase C40 family.</text>
</comment>
<dbReference type="PANTHER" id="PTHR47053">
    <property type="entry name" value="MUREIN DD-ENDOPEPTIDASE MEPH-RELATED"/>
    <property type="match status" value="1"/>
</dbReference>
<dbReference type="InterPro" id="IPR051202">
    <property type="entry name" value="Peptidase_C40"/>
</dbReference>
<dbReference type="Gene3D" id="3.90.1720.10">
    <property type="entry name" value="endopeptidase domain like (from Nostoc punctiforme)"/>
    <property type="match status" value="1"/>
</dbReference>